<accession>A0ABN1UUD8</accession>
<protein>
    <recommendedName>
        <fullName evidence="3">Metalloprotease</fullName>
    </recommendedName>
</protein>
<reference evidence="1 2" key="1">
    <citation type="journal article" date="2019" name="Int. J. Syst. Evol. Microbiol.">
        <title>The Global Catalogue of Microorganisms (GCM) 10K type strain sequencing project: providing services to taxonomists for standard genome sequencing and annotation.</title>
        <authorList>
            <consortium name="The Broad Institute Genomics Platform"/>
            <consortium name="The Broad Institute Genome Sequencing Center for Infectious Disease"/>
            <person name="Wu L."/>
            <person name="Ma J."/>
        </authorList>
    </citation>
    <scope>NUCLEOTIDE SEQUENCE [LARGE SCALE GENOMIC DNA]</scope>
    <source>
        <strain evidence="1 2">JCM 12696</strain>
    </source>
</reference>
<name>A0ABN1UUD8_9ACTN</name>
<keyword evidence="2" id="KW-1185">Reference proteome</keyword>
<proteinExistence type="predicted"/>
<organism evidence="1 2">
    <name type="scientific">Streptomyces hebeiensis</name>
    <dbReference type="NCBI Taxonomy" id="229486"/>
    <lineage>
        <taxon>Bacteria</taxon>
        <taxon>Bacillati</taxon>
        <taxon>Actinomycetota</taxon>
        <taxon>Actinomycetes</taxon>
        <taxon>Kitasatosporales</taxon>
        <taxon>Streptomycetaceae</taxon>
        <taxon>Streptomyces</taxon>
    </lineage>
</organism>
<evidence type="ECO:0008006" key="3">
    <source>
        <dbReference type="Google" id="ProtNLM"/>
    </source>
</evidence>
<dbReference type="Proteomes" id="UP001501371">
    <property type="component" value="Unassembled WGS sequence"/>
</dbReference>
<dbReference type="RefSeq" id="WP_344275428.1">
    <property type="nucleotide sequence ID" value="NZ_BAAAKV010000022.1"/>
</dbReference>
<comment type="caution">
    <text evidence="1">The sequence shown here is derived from an EMBL/GenBank/DDBJ whole genome shotgun (WGS) entry which is preliminary data.</text>
</comment>
<sequence>MRIHVRRTGGFAGIERTAEVDTAPLPDAEAREWRALAERALADDGPGAGSGGAVPDGFSYEIAVDGRTVRCADPRLSEAQRALVSRVLKEGA</sequence>
<evidence type="ECO:0000313" key="1">
    <source>
        <dbReference type="EMBL" id="GAA1169475.1"/>
    </source>
</evidence>
<evidence type="ECO:0000313" key="2">
    <source>
        <dbReference type="Proteomes" id="UP001501371"/>
    </source>
</evidence>
<dbReference type="Pfam" id="PF20242">
    <property type="entry name" value="Emfourin"/>
    <property type="match status" value="1"/>
</dbReference>
<dbReference type="InterPro" id="IPR049457">
    <property type="entry name" value="Emfourin"/>
</dbReference>
<dbReference type="EMBL" id="BAAAKV010000022">
    <property type="protein sequence ID" value="GAA1169475.1"/>
    <property type="molecule type" value="Genomic_DNA"/>
</dbReference>
<gene>
    <name evidence="1" type="ORF">GCM10009654_28390</name>
</gene>